<comment type="similarity">
    <text evidence="2 10 12">Belongs to the GrpE family.</text>
</comment>
<dbReference type="GO" id="GO:0006457">
    <property type="term" value="P:protein folding"/>
    <property type="evidence" value="ECO:0007669"/>
    <property type="project" value="InterPro"/>
</dbReference>
<evidence type="ECO:0000256" key="12">
    <source>
        <dbReference type="RuleBase" id="RU004478"/>
    </source>
</evidence>
<accession>A0A6B1F9T7</accession>
<keyword evidence="5 10" id="KW-0346">Stress response</keyword>
<evidence type="ECO:0000256" key="2">
    <source>
        <dbReference type="ARBA" id="ARBA00009054"/>
    </source>
</evidence>
<gene>
    <name evidence="10 14" type="primary">grpE</name>
    <name evidence="14" type="ORF">F4162_05880</name>
</gene>
<sequence>MPTPSGDKSSPESAAESSAQQDGGLGNPEQTPESTPVAAGGGLEPGGDANQTEAEEGSEQPLPPGPGQSVEERVAKLERRQEEVTDDGEQPLSASHGMFLEERVAKLEQWQETMDRQFKQQQQQLEEKDNQIMRGAAEFDNFRRRSERDKDKLKLRYTCAVLREMLPVVDNFERARKALSPEKLETLHAQDVHQDYQGIYKQLVAALKRLNVSSMKVEGQVFDPSLHEAVMREPSRDYEEDMVMEELQRGYHLDGEVLRHAMVKVSMGPGPA</sequence>
<dbReference type="AlphaFoldDB" id="A0A6B1F9T7"/>
<organism evidence="14">
    <name type="scientific">Synechococcus sp. SB0676_bin_10</name>
    <dbReference type="NCBI Taxonomy" id="2604869"/>
    <lineage>
        <taxon>Bacteria</taxon>
        <taxon>Bacillati</taxon>
        <taxon>Cyanobacteriota</taxon>
        <taxon>Cyanophyceae</taxon>
        <taxon>Synechococcales</taxon>
        <taxon>Synechococcaceae</taxon>
        <taxon>Synechococcus</taxon>
    </lineage>
</organism>
<evidence type="ECO:0000256" key="3">
    <source>
        <dbReference type="ARBA" id="ARBA00011738"/>
    </source>
</evidence>
<dbReference type="PANTHER" id="PTHR21237">
    <property type="entry name" value="GRPE PROTEIN"/>
    <property type="match status" value="1"/>
</dbReference>
<dbReference type="GO" id="GO:0042803">
    <property type="term" value="F:protein homodimerization activity"/>
    <property type="evidence" value="ECO:0007669"/>
    <property type="project" value="InterPro"/>
</dbReference>
<dbReference type="NCBIfam" id="NF010741">
    <property type="entry name" value="PRK14143.1"/>
    <property type="match status" value="1"/>
</dbReference>
<dbReference type="SUPFAM" id="SSF58014">
    <property type="entry name" value="Coiled-coil domain of nucleotide exchange factor GrpE"/>
    <property type="match status" value="1"/>
</dbReference>
<dbReference type="EMBL" id="VYDO01000189">
    <property type="protein sequence ID" value="MYG38505.1"/>
    <property type="molecule type" value="Genomic_DNA"/>
</dbReference>
<proteinExistence type="inferred from homology"/>
<evidence type="ECO:0000256" key="6">
    <source>
        <dbReference type="ARBA" id="ARBA00023186"/>
    </source>
</evidence>
<evidence type="ECO:0000256" key="13">
    <source>
        <dbReference type="SAM" id="MobiDB-lite"/>
    </source>
</evidence>
<feature type="region of interest" description="Disordered" evidence="13">
    <location>
        <begin position="1"/>
        <end position="96"/>
    </location>
</feature>
<dbReference type="GO" id="GO:0051087">
    <property type="term" value="F:protein-folding chaperone binding"/>
    <property type="evidence" value="ECO:0007669"/>
    <property type="project" value="InterPro"/>
</dbReference>
<dbReference type="InterPro" id="IPR009012">
    <property type="entry name" value="GrpE_head"/>
</dbReference>
<dbReference type="HAMAP" id="MF_01151">
    <property type="entry name" value="GrpE"/>
    <property type="match status" value="1"/>
</dbReference>
<evidence type="ECO:0000256" key="5">
    <source>
        <dbReference type="ARBA" id="ARBA00023016"/>
    </source>
</evidence>
<dbReference type="PRINTS" id="PR00773">
    <property type="entry name" value="GRPEPROTEIN"/>
</dbReference>
<evidence type="ECO:0000256" key="7">
    <source>
        <dbReference type="ARBA" id="ARBA00053401"/>
    </source>
</evidence>
<evidence type="ECO:0000256" key="10">
    <source>
        <dbReference type="HAMAP-Rule" id="MF_01151"/>
    </source>
</evidence>
<dbReference type="SUPFAM" id="SSF51064">
    <property type="entry name" value="Head domain of nucleotide exchange factor GrpE"/>
    <property type="match status" value="1"/>
</dbReference>
<comment type="subcellular location">
    <subcellularLocation>
        <location evidence="1 10">Cytoplasm</location>
    </subcellularLocation>
</comment>
<dbReference type="GO" id="GO:0005737">
    <property type="term" value="C:cytoplasm"/>
    <property type="evidence" value="ECO:0007669"/>
    <property type="project" value="UniProtKB-SubCell"/>
</dbReference>
<dbReference type="Gene3D" id="2.30.22.10">
    <property type="entry name" value="Head domain of nucleotide exchange factor GrpE"/>
    <property type="match status" value="1"/>
</dbReference>
<evidence type="ECO:0000256" key="9">
    <source>
        <dbReference type="ARBA" id="ARBA00076414"/>
    </source>
</evidence>
<dbReference type="PROSITE" id="PS01071">
    <property type="entry name" value="GRPE"/>
    <property type="match status" value="1"/>
</dbReference>
<comment type="function">
    <text evidence="7 10 11">Participates actively in the response to hyperosmotic and heat shock by preventing the aggregation of stress-denatured proteins, in association with DnaK and GrpE. It is the nucleotide exchange factor for DnaK and may function as a thermosensor. Unfolded proteins bind initially to DnaJ; upon interaction with the DnaJ-bound protein, DnaK hydrolyzes its bound ATP, resulting in the formation of a stable complex. GrpE releases ADP from DnaK; ATP binding to DnaK triggers the release of the substrate protein, thus completing the reaction cycle. Several rounds of ATP-dependent interactions between DnaJ, DnaK and GrpE are required for fully efficient folding.</text>
</comment>
<evidence type="ECO:0000256" key="11">
    <source>
        <dbReference type="RuleBase" id="RU000639"/>
    </source>
</evidence>
<dbReference type="InterPro" id="IPR000740">
    <property type="entry name" value="GrpE"/>
</dbReference>
<evidence type="ECO:0000256" key="1">
    <source>
        <dbReference type="ARBA" id="ARBA00004496"/>
    </source>
</evidence>
<evidence type="ECO:0000256" key="8">
    <source>
        <dbReference type="ARBA" id="ARBA00072274"/>
    </source>
</evidence>
<keyword evidence="6 10" id="KW-0143">Chaperone</keyword>
<dbReference type="Pfam" id="PF01025">
    <property type="entry name" value="GrpE"/>
    <property type="match status" value="1"/>
</dbReference>
<dbReference type="Gene3D" id="3.90.20.20">
    <property type="match status" value="1"/>
</dbReference>
<reference evidence="14" key="1">
    <citation type="submission" date="2019-09" db="EMBL/GenBank/DDBJ databases">
        <title>Characterisation of the sponge microbiome using genome-centric metagenomics.</title>
        <authorList>
            <person name="Engelberts J.P."/>
            <person name="Robbins S.J."/>
            <person name="De Goeij J.M."/>
            <person name="Aranda M."/>
            <person name="Bell S.C."/>
            <person name="Webster N.S."/>
        </authorList>
    </citation>
    <scope>NUCLEOTIDE SEQUENCE</scope>
    <source>
        <strain evidence="14">SB0676_bin_10</strain>
    </source>
</reference>
<comment type="caution">
    <text evidence="14">The sequence shown here is derived from an EMBL/GenBank/DDBJ whole genome shotgun (WGS) entry which is preliminary data.</text>
</comment>
<name>A0A6B1F9T7_9SYNE</name>
<feature type="compositionally biased region" description="Basic and acidic residues" evidence="13">
    <location>
        <begin position="70"/>
        <end position="83"/>
    </location>
</feature>
<dbReference type="GO" id="GO:0000774">
    <property type="term" value="F:adenyl-nucleotide exchange factor activity"/>
    <property type="evidence" value="ECO:0007669"/>
    <property type="project" value="InterPro"/>
</dbReference>
<comment type="subunit">
    <text evidence="3 10">Homodimer.</text>
</comment>
<evidence type="ECO:0000313" key="14">
    <source>
        <dbReference type="EMBL" id="MYG38505.1"/>
    </source>
</evidence>
<dbReference type="InterPro" id="IPR013805">
    <property type="entry name" value="GrpE_CC"/>
</dbReference>
<evidence type="ECO:0000256" key="4">
    <source>
        <dbReference type="ARBA" id="ARBA00022490"/>
    </source>
</evidence>
<dbReference type="FunFam" id="2.30.22.10:FF:000001">
    <property type="entry name" value="Protein GrpE"/>
    <property type="match status" value="1"/>
</dbReference>
<protein>
    <recommendedName>
        <fullName evidence="8 10">Protein GrpE</fullName>
    </recommendedName>
    <alternativeName>
        <fullName evidence="9 10">HSP-70 cofactor</fullName>
    </alternativeName>
</protein>
<dbReference type="GO" id="GO:0051082">
    <property type="term" value="F:unfolded protein binding"/>
    <property type="evidence" value="ECO:0007669"/>
    <property type="project" value="TreeGrafter"/>
</dbReference>
<dbReference type="CDD" id="cd00446">
    <property type="entry name" value="GrpE"/>
    <property type="match status" value="1"/>
</dbReference>
<keyword evidence="4 10" id="KW-0963">Cytoplasm</keyword>
<dbReference type="PANTHER" id="PTHR21237:SF23">
    <property type="entry name" value="GRPE PROTEIN HOMOLOG, MITOCHONDRIAL"/>
    <property type="match status" value="1"/>
</dbReference>